<dbReference type="InterPro" id="IPR015947">
    <property type="entry name" value="PUA-like_sf"/>
</dbReference>
<evidence type="ECO:0000259" key="1">
    <source>
        <dbReference type="Pfam" id="PF04266"/>
    </source>
</evidence>
<reference evidence="2" key="1">
    <citation type="journal article" date="2021" name="Proc. Natl. Acad. Sci. U.S.A.">
        <title>A Catalog of Tens of Thousands of Viruses from Human Metagenomes Reveals Hidden Associations with Chronic Diseases.</title>
        <authorList>
            <person name="Tisza M.J."/>
            <person name="Buck C.B."/>
        </authorList>
    </citation>
    <scope>NUCLEOTIDE SEQUENCE</scope>
    <source>
        <strain evidence="2">CtcMb1</strain>
    </source>
</reference>
<dbReference type="Gene3D" id="2.30.130.30">
    <property type="entry name" value="Hypothetical protein"/>
    <property type="match status" value="1"/>
</dbReference>
<evidence type="ECO:0000313" key="2">
    <source>
        <dbReference type="EMBL" id="DAE26181.1"/>
    </source>
</evidence>
<dbReference type="Pfam" id="PF04266">
    <property type="entry name" value="ASCH"/>
    <property type="match status" value="1"/>
</dbReference>
<name>A0A8S5R5B7_9CAUD</name>
<protein>
    <recommendedName>
        <fullName evidence="1">ASCH domain-containing protein</fullName>
    </recommendedName>
</protein>
<sequence>MSKAVLISIRPEWCEKIINGRKTIEVRKTRPKMNTPFKCYIYECGNGKVVGEFLCDEISNINFGWHISNLKIYDTPRELREFYAVPNEVEVALKAKPKPITRPPQSWRYVEEETWND</sequence>
<dbReference type="EMBL" id="BK015811">
    <property type="protein sequence ID" value="DAE26181.1"/>
    <property type="molecule type" value="Genomic_DNA"/>
</dbReference>
<proteinExistence type="predicted"/>
<feature type="domain" description="ASCH" evidence="1">
    <location>
        <begin position="7"/>
        <end position="63"/>
    </location>
</feature>
<dbReference type="SUPFAM" id="SSF88697">
    <property type="entry name" value="PUA domain-like"/>
    <property type="match status" value="1"/>
</dbReference>
<organism evidence="2">
    <name type="scientific">Siphoviridae sp. ctcMb1</name>
    <dbReference type="NCBI Taxonomy" id="2827276"/>
    <lineage>
        <taxon>Viruses</taxon>
        <taxon>Duplodnaviria</taxon>
        <taxon>Heunggongvirae</taxon>
        <taxon>Uroviricota</taxon>
        <taxon>Caudoviricetes</taxon>
    </lineage>
</organism>
<accession>A0A8S5R5B7</accession>
<dbReference type="InterPro" id="IPR007374">
    <property type="entry name" value="ASCH_domain"/>
</dbReference>